<dbReference type="Gene3D" id="3.30.450.200">
    <property type="match status" value="1"/>
</dbReference>
<dbReference type="InterPro" id="IPR051942">
    <property type="entry name" value="DENN_domain_containing_2"/>
</dbReference>
<evidence type="ECO:0000256" key="1">
    <source>
        <dbReference type="SAM" id="MobiDB-lite"/>
    </source>
</evidence>
<feature type="compositionally biased region" description="Low complexity" evidence="1">
    <location>
        <begin position="207"/>
        <end position="225"/>
    </location>
</feature>
<dbReference type="PROSITE" id="PS50211">
    <property type="entry name" value="DENN"/>
    <property type="match status" value="1"/>
</dbReference>
<evidence type="ECO:0000313" key="4">
    <source>
        <dbReference type="Proteomes" id="UP000886998"/>
    </source>
</evidence>
<dbReference type="AlphaFoldDB" id="A0A8X6IYL1"/>
<dbReference type="Pfam" id="PF03456">
    <property type="entry name" value="uDENN"/>
    <property type="match status" value="1"/>
</dbReference>
<feature type="compositionally biased region" description="Polar residues" evidence="1">
    <location>
        <begin position="41"/>
        <end position="50"/>
    </location>
</feature>
<dbReference type="InterPro" id="IPR005112">
    <property type="entry name" value="dDENN_dom"/>
</dbReference>
<dbReference type="EMBL" id="BMAV01028102">
    <property type="protein sequence ID" value="GFS65087.1"/>
    <property type="molecule type" value="Genomic_DNA"/>
</dbReference>
<dbReference type="Pfam" id="PF02141">
    <property type="entry name" value="DENN"/>
    <property type="match status" value="1"/>
</dbReference>
<dbReference type="InterPro" id="IPR043153">
    <property type="entry name" value="DENN_C"/>
</dbReference>
<dbReference type="FunFam" id="3.40.50.11500:FF:000004">
    <property type="entry name" value="DENN domain-containing protein 2C isoform X1"/>
    <property type="match status" value="1"/>
</dbReference>
<evidence type="ECO:0000259" key="2">
    <source>
        <dbReference type="PROSITE" id="PS50211"/>
    </source>
</evidence>
<dbReference type="Proteomes" id="UP000886998">
    <property type="component" value="Unassembled WGS sequence"/>
</dbReference>
<dbReference type="OrthoDB" id="10266080at2759"/>
<accession>A0A8X6IYL1</accession>
<dbReference type="SMART" id="SM00799">
    <property type="entry name" value="DENN"/>
    <property type="match status" value="1"/>
</dbReference>
<feature type="compositionally biased region" description="Basic and acidic residues" evidence="1">
    <location>
        <begin position="189"/>
        <end position="199"/>
    </location>
</feature>
<feature type="region of interest" description="Disordered" evidence="1">
    <location>
        <begin position="41"/>
        <end position="60"/>
    </location>
</feature>
<reference evidence="3" key="1">
    <citation type="submission" date="2020-08" db="EMBL/GenBank/DDBJ databases">
        <title>Multicomponent nature underlies the extraordinary mechanical properties of spider dragline silk.</title>
        <authorList>
            <person name="Kono N."/>
            <person name="Nakamura H."/>
            <person name="Mori M."/>
            <person name="Yoshida Y."/>
            <person name="Ohtoshi R."/>
            <person name="Malay A.D."/>
            <person name="Moran D.A.P."/>
            <person name="Tomita M."/>
            <person name="Numata K."/>
            <person name="Arakawa K."/>
        </authorList>
    </citation>
    <scope>NUCLEOTIDE SEQUENCE</scope>
</reference>
<name>A0A8X6IYL1_9ARAC</name>
<feature type="domain" description="UDENN" evidence="2">
    <location>
        <begin position="414"/>
        <end position="782"/>
    </location>
</feature>
<protein>
    <submittedName>
        <fullName evidence="3">DENN domain-containing protein 2A</fullName>
    </submittedName>
</protein>
<dbReference type="SMART" id="SM00801">
    <property type="entry name" value="dDENN"/>
    <property type="match status" value="1"/>
</dbReference>
<proteinExistence type="predicted"/>
<dbReference type="InterPro" id="IPR037516">
    <property type="entry name" value="Tripartite_DENN"/>
</dbReference>
<gene>
    <name evidence="3" type="primary">Dennd2a</name>
    <name evidence="3" type="ORF">TNIN_285221</name>
</gene>
<comment type="caution">
    <text evidence="3">The sequence shown here is derived from an EMBL/GenBank/DDBJ whole genome shotgun (WGS) entry which is preliminary data.</text>
</comment>
<feature type="region of interest" description="Disordered" evidence="1">
    <location>
        <begin position="176"/>
        <end position="225"/>
    </location>
</feature>
<feature type="region of interest" description="Disordered" evidence="1">
    <location>
        <begin position="139"/>
        <end position="160"/>
    </location>
</feature>
<feature type="compositionally biased region" description="Polar residues" evidence="1">
    <location>
        <begin position="139"/>
        <end position="155"/>
    </location>
</feature>
<keyword evidence="4" id="KW-1185">Reference proteome</keyword>
<sequence>MNNKLLIAELENKSKKSDELQISEKTNTNFKEIRKKFENLSGSELNNGSTKPPVAPFRKNRNSIDSMKKLEKTHVSEPFLESGVRAFQFNSVSTPKKLTSVKERTKLFESSAEIKCENQSNLISIVSERTNNVSSHSYETSTVKLPGSSNKTNLVTPPVKPPRTFINTDKQLFEKSDISRKKSMSNIEDNSRIKLDKDNSNNFKPRTNSSSFSFESNSSKSTVKSRLLSAPEINVKIGNEDLTPKTSAQNSKTHGLRNYFKNLSNTANNIREKVKQSKVFVDLTPTTVSPPKHYGTLKRSRSEEHIYAEPFINGKNGKSPEKPKEKDEPLHYMCTPLIKPKVPEKKVEESIFSRQSVRNMIYDSFAPLRFVPKDNQDPKVGDGFESDASQKAIQARIIYVKSIRQISGSSICIAPKLYEALYIINVSESQPEVSHSFPLKVPKEYKFALLPHICFPDAQFFKVASVYQSETFHFTLFDKGEKVFGYCLRITGWPKNSSNQNPLCVKLPVAICIISQFNTPLFYSKLLTGCPQCRASVSIPDYSESSEEDRVVISRPLDCHAVGFELTRALQLLDVDILVKAVASLLLERRVLLFSFSPSNLYQCCKAISSLLYPFEWPHMFIPVLPSCLTVHCCSELPYILGLSSLHYNSVLELLAEHELLVIDIDKGTIVKSYNDEDTILPRKIQRAVMTALSLAKNMTDPTEMLRDIMISEAFVHMFVEMVGHYESHFAEQNDNLTFQKEAFLKNAFYYSVQSFLQWFSETQMFDGFINESIWRINYRKICQTNLRTFFEKRVDEYKWELSHDGEKFSRFIEKTVRNFGEMIIHKLKK</sequence>
<dbReference type="PANTHER" id="PTHR15288:SF0">
    <property type="entry name" value="UDENN DOMAIN-CONTAINING PROTEIN"/>
    <property type="match status" value="1"/>
</dbReference>
<dbReference type="InterPro" id="IPR001194">
    <property type="entry name" value="cDENN_dom"/>
</dbReference>
<organism evidence="3 4">
    <name type="scientific">Trichonephila inaurata madagascariensis</name>
    <dbReference type="NCBI Taxonomy" id="2747483"/>
    <lineage>
        <taxon>Eukaryota</taxon>
        <taxon>Metazoa</taxon>
        <taxon>Ecdysozoa</taxon>
        <taxon>Arthropoda</taxon>
        <taxon>Chelicerata</taxon>
        <taxon>Arachnida</taxon>
        <taxon>Araneae</taxon>
        <taxon>Araneomorphae</taxon>
        <taxon>Entelegynae</taxon>
        <taxon>Araneoidea</taxon>
        <taxon>Nephilidae</taxon>
        <taxon>Trichonephila</taxon>
        <taxon>Trichonephila inaurata</taxon>
    </lineage>
</organism>
<dbReference type="Pfam" id="PF03455">
    <property type="entry name" value="dDENN"/>
    <property type="match status" value="1"/>
</dbReference>
<evidence type="ECO:0000313" key="3">
    <source>
        <dbReference type="EMBL" id="GFS65087.1"/>
    </source>
</evidence>
<dbReference type="PANTHER" id="PTHR15288">
    <property type="entry name" value="DENN DOMAIN-CONTAINING PROTEIN 2"/>
    <property type="match status" value="1"/>
</dbReference>
<dbReference type="Gene3D" id="3.40.50.11500">
    <property type="match status" value="1"/>
</dbReference>
<dbReference type="InterPro" id="IPR005113">
    <property type="entry name" value="uDENN_dom"/>
</dbReference>